<proteinExistence type="predicted"/>
<protein>
    <submittedName>
        <fullName evidence="2">Uncharacterized protein</fullName>
    </submittedName>
</protein>
<reference evidence="3" key="1">
    <citation type="submission" date="2015-09" db="EMBL/GenBank/DDBJ databases">
        <authorList>
            <consortium name="Pathogen Informatics"/>
        </authorList>
    </citation>
    <scope>NUCLEOTIDE SEQUENCE [LARGE SCALE GENOMIC DNA]</scope>
    <source>
        <strain evidence="3">Lake Konstanz</strain>
    </source>
</reference>
<dbReference type="VEuPathDB" id="TriTrypDB:BSAL_82670"/>
<feature type="region of interest" description="Disordered" evidence="1">
    <location>
        <begin position="343"/>
        <end position="379"/>
    </location>
</feature>
<accession>A0A0S4J2E7</accession>
<evidence type="ECO:0000313" key="2">
    <source>
        <dbReference type="EMBL" id="CUG65727.1"/>
    </source>
</evidence>
<gene>
    <name evidence="2" type="ORF">BSAL_82670</name>
</gene>
<evidence type="ECO:0000256" key="1">
    <source>
        <dbReference type="SAM" id="MobiDB-lite"/>
    </source>
</evidence>
<dbReference type="Proteomes" id="UP000051952">
    <property type="component" value="Unassembled WGS sequence"/>
</dbReference>
<dbReference type="AlphaFoldDB" id="A0A0S4J2E7"/>
<name>A0A0S4J2E7_BODSA</name>
<sequence length="585" mass="62806">MEIAHQYFEIEVPQHLKATELVPIVVGGEAHCSQSTVAAQLCGAEVHDSLRSAATQSPLRSSGNRSHGSALMGGASASVFGSGRWCPRSSPGIYFHPTCHFVSAAAMFKGQHGTQQAPRVLATMSAHILVASHTSGVGLAGPRAEVASLTPLFLLPHATVMWNTKLSSWQHPSTVLVSLCNMVSAARVANAHLSSAHSAGWEKSRSLLLVVHDDATATVVPHLSALLRRGEQSSASSPTTGEVDDEEQYQQLMQEENGEDDASQENAQGRVRRISVQRLLQFVPGDQRLLLESAFGAFDALSAPQSLSSGVFQRFVVTSGQMDEHRVLVDHVMAAASSNVHRSRSALTANSSSSLPQSHSSSAEGGGNKVSASNHHPAQPLQGLPTAVFLSRYFAECTVRAPNDVLYRLPFLEGDVDDRKTTHKTSVVLLKRLQAEFAVLDALSDLERAIVQNLSTNATWLALVHQAAPLVTGDSKSGENEIWVPGTSSGASSSSPSSGTLDALCQSEVDRIFREYFSTSESDPRTIADYHTSAEVLIDELKRDAARRSAEAQRAQLQQKLLERLDAVTPLLEKLLAKGRFVHST</sequence>
<organism evidence="2 3">
    <name type="scientific">Bodo saltans</name>
    <name type="common">Flagellated protozoan</name>
    <dbReference type="NCBI Taxonomy" id="75058"/>
    <lineage>
        <taxon>Eukaryota</taxon>
        <taxon>Discoba</taxon>
        <taxon>Euglenozoa</taxon>
        <taxon>Kinetoplastea</taxon>
        <taxon>Metakinetoplastina</taxon>
        <taxon>Eubodonida</taxon>
        <taxon>Bodonidae</taxon>
        <taxon>Bodo</taxon>
    </lineage>
</organism>
<keyword evidence="3" id="KW-1185">Reference proteome</keyword>
<evidence type="ECO:0000313" key="3">
    <source>
        <dbReference type="Proteomes" id="UP000051952"/>
    </source>
</evidence>
<feature type="compositionally biased region" description="Low complexity" evidence="1">
    <location>
        <begin position="345"/>
        <end position="362"/>
    </location>
</feature>
<dbReference type="EMBL" id="CYKH01000921">
    <property type="protein sequence ID" value="CUG65727.1"/>
    <property type="molecule type" value="Genomic_DNA"/>
</dbReference>